<organism evidence="2">
    <name type="scientific">Dulem virus 56</name>
    <dbReference type="NCBI Taxonomy" id="3145767"/>
    <lineage>
        <taxon>Viruses</taxon>
        <taxon>Monodnaviria</taxon>
        <taxon>Loebvirae</taxon>
        <taxon>Hofneiviricota</taxon>
        <taxon>Faserviricetes</taxon>
        <taxon>Tubulavirales</taxon>
        <taxon>Inoviridae</taxon>
        <taxon>Inovirus</taxon>
    </lineage>
</organism>
<name>A0AAU8B443_9VIRU</name>
<accession>A0AAU8B443</accession>
<evidence type="ECO:0000313" key="1">
    <source>
        <dbReference type="EMBL" id="XCD05906.1"/>
    </source>
</evidence>
<dbReference type="EMBL" id="PP511698">
    <property type="protein sequence ID" value="XCD06657.1"/>
    <property type="molecule type" value="Genomic_DNA"/>
</dbReference>
<protein>
    <submittedName>
        <fullName evidence="2">Uncharacterized protein</fullName>
    </submittedName>
</protein>
<proteinExistence type="predicted"/>
<evidence type="ECO:0000313" key="2">
    <source>
        <dbReference type="EMBL" id="XCD06657.1"/>
    </source>
</evidence>
<dbReference type="EMBL" id="PP511608">
    <property type="protein sequence ID" value="XCD05906.1"/>
    <property type="molecule type" value="Genomic_DNA"/>
</dbReference>
<sequence length="67" mass="7838">MTEADYFTRDWSEGRADRPRKIRRPNLKIKIRKKVRQFIGVFFLDSASALRAVAKQSIKCALQTLLQ</sequence>
<reference evidence="2" key="1">
    <citation type="submission" date="2024-03" db="EMBL/GenBank/DDBJ databases">
        <title>Diverse circular DNA viruses in blood, oral, and fecal samples of captive lemurs.</title>
        <authorList>
            <person name="Paietta E.N."/>
            <person name="Kraberger S."/>
            <person name="Lund M.C."/>
            <person name="Custer J.M."/>
            <person name="Vargas K.M."/>
            <person name="Ehmke E.E."/>
            <person name="Yoder A.D."/>
            <person name="Varsani A."/>
        </authorList>
    </citation>
    <scope>NUCLEOTIDE SEQUENCE</scope>
    <source>
        <strain evidence="1">Duke_24SS_10</strain>
        <strain evidence="2">Duke_25SS_41</strain>
    </source>
</reference>